<dbReference type="EMBL" id="CP036339">
    <property type="protein sequence ID" value="QDT75754.1"/>
    <property type="molecule type" value="Genomic_DNA"/>
</dbReference>
<dbReference type="AlphaFoldDB" id="A0A517U535"/>
<dbReference type="Proteomes" id="UP000317909">
    <property type="component" value="Chromosome"/>
</dbReference>
<dbReference type="RefSeq" id="WP_168207122.1">
    <property type="nucleotide sequence ID" value="NZ_CP036339.1"/>
</dbReference>
<keyword evidence="2" id="KW-1185">Reference proteome</keyword>
<protein>
    <submittedName>
        <fullName evidence="1">Uncharacterized protein</fullName>
    </submittedName>
</protein>
<dbReference type="KEGG" id="llh:I41_49960"/>
<name>A0A517U535_9BACT</name>
<sequence>MPQATPASVGSSPEAKREFFHAEALAYQKSHNCRWSEATLAIKKRYAEAREAFGAPKG</sequence>
<reference evidence="1 2" key="1">
    <citation type="submission" date="2019-02" db="EMBL/GenBank/DDBJ databases">
        <title>Deep-cultivation of Planctomycetes and their phenomic and genomic characterization uncovers novel biology.</title>
        <authorList>
            <person name="Wiegand S."/>
            <person name="Jogler M."/>
            <person name="Boedeker C."/>
            <person name="Pinto D."/>
            <person name="Vollmers J."/>
            <person name="Rivas-Marin E."/>
            <person name="Kohn T."/>
            <person name="Peeters S.H."/>
            <person name="Heuer A."/>
            <person name="Rast P."/>
            <person name="Oberbeckmann S."/>
            <person name="Bunk B."/>
            <person name="Jeske O."/>
            <person name="Meyerdierks A."/>
            <person name="Storesund J.E."/>
            <person name="Kallscheuer N."/>
            <person name="Luecker S."/>
            <person name="Lage O.M."/>
            <person name="Pohl T."/>
            <person name="Merkel B.J."/>
            <person name="Hornburger P."/>
            <person name="Mueller R.-W."/>
            <person name="Bruemmer F."/>
            <person name="Labrenz M."/>
            <person name="Spormann A.M."/>
            <person name="Op den Camp H."/>
            <person name="Overmann J."/>
            <person name="Amann R."/>
            <person name="Jetten M.S.M."/>
            <person name="Mascher T."/>
            <person name="Medema M.H."/>
            <person name="Devos D.P."/>
            <person name="Kaster A.-K."/>
            <person name="Ovreas L."/>
            <person name="Rohde M."/>
            <person name="Galperin M.Y."/>
            <person name="Jogler C."/>
        </authorList>
    </citation>
    <scope>NUCLEOTIDE SEQUENCE [LARGE SCALE GENOMIC DNA]</scope>
    <source>
        <strain evidence="1 2">I41</strain>
    </source>
</reference>
<evidence type="ECO:0000313" key="2">
    <source>
        <dbReference type="Proteomes" id="UP000317909"/>
    </source>
</evidence>
<organism evidence="1 2">
    <name type="scientific">Lacipirellula limnantheis</name>
    <dbReference type="NCBI Taxonomy" id="2528024"/>
    <lineage>
        <taxon>Bacteria</taxon>
        <taxon>Pseudomonadati</taxon>
        <taxon>Planctomycetota</taxon>
        <taxon>Planctomycetia</taxon>
        <taxon>Pirellulales</taxon>
        <taxon>Lacipirellulaceae</taxon>
        <taxon>Lacipirellula</taxon>
    </lineage>
</organism>
<accession>A0A517U535</accession>
<proteinExistence type="predicted"/>
<evidence type="ECO:0000313" key="1">
    <source>
        <dbReference type="EMBL" id="QDT75754.1"/>
    </source>
</evidence>
<gene>
    <name evidence="1" type="ORF">I41_49960</name>
</gene>